<dbReference type="Pfam" id="PF00293">
    <property type="entry name" value="NUDIX"/>
    <property type="match status" value="1"/>
</dbReference>
<dbReference type="EMBL" id="BJVC01000002">
    <property type="protein sequence ID" value="GEL02197.1"/>
    <property type="molecule type" value="Genomic_DNA"/>
</dbReference>
<dbReference type="Proteomes" id="UP000321405">
    <property type="component" value="Unassembled WGS sequence"/>
</dbReference>
<protein>
    <recommendedName>
        <fullName evidence="1">Nudix hydrolase domain-containing protein</fullName>
    </recommendedName>
</protein>
<name>A0A511BPF4_9PROT</name>
<organism evidence="2 3">
    <name type="scientific">Swaminathania salitolerans</name>
    <dbReference type="NCBI Taxonomy" id="182838"/>
    <lineage>
        <taxon>Bacteria</taxon>
        <taxon>Pseudomonadati</taxon>
        <taxon>Pseudomonadota</taxon>
        <taxon>Alphaproteobacteria</taxon>
        <taxon>Acetobacterales</taxon>
        <taxon>Acetobacteraceae</taxon>
        <taxon>Swaminathania</taxon>
    </lineage>
</organism>
<dbReference type="PANTHER" id="PTHR13622">
    <property type="entry name" value="THIAMIN PYROPHOSPHOKINASE"/>
    <property type="match status" value="1"/>
</dbReference>
<dbReference type="SUPFAM" id="SSF55811">
    <property type="entry name" value="Nudix"/>
    <property type="match status" value="1"/>
</dbReference>
<comment type="caution">
    <text evidence="2">The sequence shown here is derived from an EMBL/GenBank/DDBJ whole genome shotgun (WGS) entry which is preliminary data.</text>
</comment>
<evidence type="ECO:0000313" key="2">
    <source>
        <dbReference type="EMBL" id="GEL02197.1"/>
    </source>
</evidence>
<accession>A0A511BPF4</accession>
<sequence>MIGQIDRGALPLLGCRAAGVHLNGLVRRDDALFLWVAHRAADKRLDPGKLDHLAAGGLCAGLTAAEALVKEAGEEAGIQPELLRDATEVATIRYAMDRPEGLRRDTLYCYDLVLPEDFIPQPVDGEVAFFELMPLETVFRIVRDTRDVKFNVNLVLIDLFLREGMFAPDAACLLREALDTE</sequence>
<dbReference type="PROSITE" id="PS51462">
    <property type="entry name" value="NUDIX"/>
    <property type="match status" value="1"/>
</dbReference>
<dbReference type="CDD" id="cd03676">
    <property type="entry name" value="NUDIX_Tnr3_like"/>
    <property type="match status" value="1"/>
</dbReference>
<proteinExistence type="predicted"/>
<reference evidence="2 3" key="1">
    <citation type="submission" date="2019-07" db="EMBL/GenBank/DDBJ databases">
        <title>Whole genome shotgun sequence of Swaminathania salitolerans NBRC 104436.</title>
        <authorList>
            <person name="Hosoyama A."/>
            <person name="Uohara A."/>
            <person name="Ohji S."/>
            <person name="Ichikawa N."/>
        </authorList>
    </citation>
    <scope>NUCLEOTIDE SEQUENCE [LARGE SCALE GENOMIC DNA]</scope>
    <source>
        <strain evidence="2 3">NBRC 104436</strain>
    </source>
</reference>
<dbReference type="Gene3D" id="3.90.79.10">
    <property type="entry name" value="Nucleoside Triphosphate Pyrophosphohydrolase"/>
    <property type="match status" value="1"/>
</dbReference>
<evidence type="ECO:0000259" key="1">
    <source>
        <dbReference type="PROSITE" id="PS51462"/>
    </source>
</evidence>
<gene>
    <name evidence="2" type="ORF">SSA02_13600</name>
</gene>
<dbReference type="PANTHER" id="PTHR13622:SF8">
    <property type="entry name" value="THIAMIN PYROPHOSPHOKINASE 1"/>
    <property type="match status" value="1"/>
</dbReference>
<keyword evidence="3" id="KW-1185">Reference proteome</keyword>
<dbReference type="GO" id="GO:0044715">
    <property type="term" value="F:8-oxo-dGDP phosphatase activity"/>
    <property type="evidence" value="ECO:0007669"/>
    <property type="project" value="TreeGrafter"/>
</dbReference>
<evidence type="ECO:0000313" key="3">
    <source>
        <dbReference type="Proteomes" id="UP000321405"/>
    </source>
</evidence>
<dbReference type="AlphaFoldDB" id="A0A511BPF4"/>
<dbReference type="InterPro" id="IPR015797">
    <property type="entry name" value="NUDIX_hydrolase-like_dom_sf"/>
</dbReference>
<feature type="domain" description="Nudix hydrolase" evidence="1">
    <location>
        <begin position="17"/>
        <end position="158"/>
    </location>
</feature>
<dbReference type="InterPro" id="IPR000086">
    <property type="entry name" value="NUDIX_hydrolase_dom"/>
</dbReference>